<dbReference type="AlphaFoldDB" id="A0A4Q4SZ49"/>
<dbReference type="EMBL" id="QJNU01000771">
    <property type="protein sequence ID" value="RYO86680.1"/>
    <property type="molecule type" value="Genomic_DNA"/>
</dbReference>
<evidence type="ECO:0000256" key="1">
    <source>
        <dbReference type="SAM" id="MobiDB-lite"/>
    </source>
</evidence>
<name>A0A4Q4SZ49_9PEZI</name>
<dbReference type="Proteomes" id="UP000293360">
    <property type="component" value="Unassembled WGS sequence"/>
</dbReference>
<feature type="compositionally biased region" description="Low complexity" evidence="1">
    <location>
        <begin position="53"/>
        <end position="85"/>
    </location>
</feature>
<reference evidence="2 3" key="1">
    <citation type="submission" date="2018-06" db="EMBL/GenBank/DDBJ databases">
        <title>Complete Genomes of Monosporascus.</title>
        <authorList>
            <person name="Robinson A.J."/>
            <person name="Natvig D.O."/>
        </authorList>
    </citation>
    <scope>NUCLEOTIDE SEQUENCE [LARGE SCALE GENOMIC DNA]</scope>
    <source>
        <strain evidence="2 3">CBS 110550</strain>
    </source>
</reference>
<feature type="region of interest" description="Disordered" evidence="1">
    <location>
        <begin position="304"/>
        <end position="327"/>
    </location>
</feature>
<protein>
    <submittedName>
        <fullName evidence="2">Uncharacterized protein</fullName>
    </submittedName>
</protein>
<gene>
    <name evidence="2" type="ORF">DL764_008974</name>
</gene>
<keyword evidence="3" id="KW-1185">Reference proteome</keyword>
<feature type="region of interest" description="Disordered" evidence="1">
    <location>
        <begin position="1"/>
        <end position="105"/>
    </location>
</feature>
<organism evidence="2 3">
    <name type="scientific">Monosporascus ibericus</name>
    <dbReference type="NCBI Taxonomy" id="155417"/>
    <lineage>
        <taxon>Eukaryota</taxon>
        <taxon>Fungi</taxon>
        <taxon>Dikarya</taxon>
        <taxon>Ascomycota</taxon>
        <taxon>Pezizomycotina</taxon>
        <taxon>Sordariomycetes</taxon>
        <taxon>Xylariomycetidae</taxon>
        <taxon>Xylariales</taxon>
        <taxon>Xylariales incertae sedis</taxon>
        <taxon>Monosporascus</taxon>
    </lineage>
</organism>
<dbReference type="STRING" id="155417.A0A4Q4SZ49"/>
<evidence type="ECO:0000313" key="2">
    <source>
        <dbReference type="EMBL" id="RYO86680.1"/>
    </source>
</evidence>
<accession>A0A4Q4SZ49</accession>
<proteinExistence type="predicted"/>
<feature type="region of interest" description="Disordered" evidence="1">
    <location>
        <begin position="205"/>
        <end position="255"/>
    </location>
</feature>
<feature type="compositionally biased region" description="Low complexity" evidence="1">
    <location>
        <begin position="205"/>
        <end position="219"/>
    </location>
</feature>
<evidence type="ECO:0000313" key="3">
    <source>
        <dbReference type="Proteomes" id="UP000293360"/>
    </source>
</evidence>
<sequence length="327" mass="33641">MSHLEAKLSPSSKGGQARDPPPALFLHPSREASHVSLPGAAGVGPGDGPNPHPTTSTSQQPSTSQTATTGTAAPGLVRTITSTSTRTRHLPPPPRLPKHESTRATDRTDALWAEMQATLEDVQLSASGGTRIFGPAHDRGLAELRAAQIALAQAWARSETDDAFEANRISEQHRDTAAETEVRNLKGGLGDLGIAAAAVGVAPGGSSAAGRAAAATGTGDHTDGGRSTVGGGTGTRPGSSAGPAPGVVGGERLGAKLEEETQADILLARKRREANDRYFSRVDQGVRDVVARLEEVAVAMRSVEQETREAWGDEDNSVPGSAKTGDA</sequence>
<comment type="caution">
    <text evidence="2">The sequence shown here is derived from an EMBL/GenBank/DDBJ whole genome shotgun (WGS) entry which is preliminary data.</text>
</comment>
<dbReference type="OrthoDB" id="4158841at2759"/>
<dbReference type="Pfam" id="PF17242">
    <property type="entry name" value="DUF5315"/>
    <property type="match status" value="1"/>
</dbReference>